<protein>
    <submittedName>
        <fullName evidence="3">SPOR domain-containing protein</fullName>
    </submittedName>
</protein>
<dbReference type="AlphaFoldDB" id="A0A4U1CBH2"/>
<dbReference type="Gene3D" id="3.30.70.1070">
    <property type="entry name" value="Sporulation related repeat"/>
    <property type="match status" value="1"/>
</dbReference>
<comment type="caution">
    <text evidence="3">The sequence shown here is derived from an EMBL/GenBank/DDBJ whole genome shotgun (WGS) entry which is preliminary data.</text>
</comment>
<keyword evidence="4" id="KW-1185">Reference proteome</keyword>
<keyword evidence="1" id="KW-0732">Signal</keyword>
<dbReference type="InterPro" id="IPR007730">
    <property type="entry name" value="SPOR-like_dom"/>
</dbReference>
<accession>A0A4U1CBH2</accession>
<reference evidence="3 4" key="1">
    <citation type="submission" date="2019-04" db="EMBL/GenBank/DDBJ databases">
        <title>Pedobacter sp. AR-2-6 sp. nov., isolated from Arctic soil.</title>
        <authorList>
            <person name="Dahal R.H."/>
            <person name="Kim D.-U."/>
        </authorList>
    </citation>
    <scope>NUCLEOTIDE SEQUENCE [LARGE SCALE GENOMIC DNA]</scope>
    <source>
        <strain evidence="3 4">AR-2-6</strain>
    </source>
</reference>
<dbReference type="EMBL" id="SWBO01000001">
    <property type="protein sequence ID" value="TKC03406.1"/>
    <property type="molecule type" value="Genomic_DNA"/>
</dbReference>
<evidence type="ECO:0000259" key="2">
    <source>
        <dbReference type="PROSITE" id="PS51724"/>
    </source>
</evidence>
<evidence type="ECO:0000313" key="4">
    <source>
        <dbReference type="Proteomes" id="UP000310477"/>
    </source>
</evidence>
<dbReference type="GO" id="GO:0042834">
    <property type="term" value="F:peptidoglycan binding"/>
    <property type="evidence" value="ECO:0007669"/>
    <property type="project" value="InterPro"/>
</dbReference>
<evidence type="ECO:0000313" key="3">
    <source>
        <dbReference type="EMBL" id="TKC03406.1"/>
    </source>
</evidence>
<gene>
    <name evidence="3" type="ORF">FA045_02215</name>
</gene>
<sequence>MMKIYLLFVFLICVNQSFAQTRGVVTEIKDPLIDSLIAKRIQLNTVKPTTTNPVSKTIFNGMGYRVQIFYGSDRRVAFSEQTRFQTLYPSIRTYITYKEPNYYLKVGDFRTRMEAQAFLNELRGTFPTLFIFREKINAPILD</sequence>
<feature type="domain" description="SPOR" evidence="2">
    <location>
        <begin position="58"/>
        <end position="136"/>
    </location>
</feature>
<name>A0A4U1CBH2_9SPHI</name>
<dbReference type="InterPro" id="IPR036680">
    <property type="entry name" value="SPOR-like_sf"/>
</dbReference>
<organism evidence="3 4">
    <name type="scientific">Pedobacter cryotolerans</name>
    <dbReference type="NCBI Taxonomy" id="2571270"/>
    <lineage>
        <taxon>Bacteria</taxon>
        <taxon>Pseudomonadati</taxon>
        <taxon>Bacteroidota</taxon>
        <taxon>Sphingobacteriia</taxon>
        <taxon>Sphingobacteriales</taxon>
        <taxon>Sphingobacteriaceae</taxon>
        <taxon>Pedobacter</taxon>
    </lineage>
</organism>
<feature type="signal peptide" evidence="1">
    <location>
        <begin position="1"/>
        <end position="19"/>
    </location>
</feature>
<dbReference type="PROSITE" id="PS51724">
    <property type="entry name" value="SPOR"/>
    <property type="match status" value="1"/>
</dbReference>
<dbReference type="OrthoDB" id="2473397at2"/>
<feature type="chain" id="PRO_5020846161" evidence="1">
    <location>
        <begin position="20"/>
        <end position="142"/>
    </location>
</feature>
<proteinExistence type="predicted"/>
<dbReference type="Proteomes" id="UP000310477">
    <property type="component" value="Unassembled WGS sequence"/>
</dbReference>
<evidence type="ECO:0000256" key="1">
    <source>
        <dbReference type="SAM" id="SignalP"/>
    </source>
</evidence>
<dbReference type="Pfam" id="PF05036">
    <property type="entry name" value="SPOR"/>
    <property type="match status" value="1"/>
</dbReference>
<dbReference type="RefSeq" id="WP_136873991.1">
    <property type="nucleotide sequence ID" value="NZ_SWBO01000001.1"/>
</dbReference>